<dbReference type="InterPro" id="IPR038277">
    <property type="entry name" value="UreF_sf"/>
</dbReference>
<comment type="subunit">
    <text evidence="3">UreD, UreF and UreG form a complex that acts as a GTP-hydrolysis-dependent molecular chaperone, activating the urease apoprotein by helping to assemble the nickel containing metallocenter of UreC. The UreE protein probably delivers the nickel.</text>
</comment>
<dbReference type="Proteomes" id="UP001232992">
    <property type="component" value="Unassembled WGS sequence"/>
</dbReference>
<dbReference type="HAMAP" id="MF_01385">
    <property type="entry name" value="UreF"/>
    <property type="match status" value="1"/>
</dbReference>
<evidence type="ECO:0000256" key="3">
    <source>
        <dbReference type="HAMAP-Rule" id="MF_01385"/>
    </source>
</evidence>
<comment type="caution">
    <text evidence="4">The sequence shown here is derived from an EMBL/GenBank/DDBJ whole genome shotgun (WGS) entry which is preliminary data.</text>
</comment>
<organism evidence="4 5">
    <name type="scientific">Roseofilum casamattae BLCC-M143</name>
    <dbReference type="NCBI Taxonomy" id="3022442"/>
    <lineage>
        <taxon>Bacteria</taxon>
        <taxon>Bacillati</taxon>
        <taxon>Cyanobacteriota</taxon>
        <taxon>Cyanophyceae</taxon>
        <taxon>Desertifilales</taxon>
        <taxon>Desertifilaceae</taxon>
        <taxon>Roseofilum</taxon>
        <taxon>Roseofilum casamattae</taxon>
    </lineage>
</organism>
<keyword evidence="2 3" id="KW-0143">Chaperone</keyword>
<evidence type="ECO:0000313" key="5">
    <source>
        <dbReference type="Proteomes" id="UP001232992"/>
    </source>
</evidence>
<dbReference type="Gene3D" id="1.10.4190.10">
    <property type="entry name" value="Urease accessory protein UreF"/>
    <property type="match status" value="1"/>
</dbReference>
<evidence type="ECO:0000256" key="2">
    <source>
        <dbReference type="ARBA" id="ARBA00023186"/>
    </source>
</evidence>
<dbReference type="EMBL" id="JAQOSQ010000007">
    <property type="protein sequence ID" value="MDJ1183344.1"/>
    <property type="molecule type" value="Genomic_DNA"/>
</dbReference>
<dbReference type="PANTHER" id="PTHR33620:SF1">
    <property type="entry name" value="UREASE ACCESSORY PROTEIN F"/>
    <property type="match status" value="1"/>
</dbReference>
<keyword evidence="3" id="KW-0963">Cytoplasm</keyword>
<reference evidence="4 5" key="1">
    <citation type="submission" date="2023-01" db="EMBL/GenBank/DDBJ databases">
        <title>Novel diversity within Roseofilum (Cyanobacteria; Desertifilaceae) from marine benthic mats with descriptions of four novel species.</title>
        <authorList>
            <person name="Wang Y."/>
            <person name="Berthold D.E."/>
            <person name="Hu J."/>
            <person name="Lefler F.W."/>
            <person name="Laughinghouse H.D. IV."/>
        </authorList>
    </citation>
    <scope>NUCLEOTIDE SEQUENCE [LARGE SCALE GENOMIC DNA]</scope>
    <source>
        <strain evidence="4 5">BLCC-M143</strain>
    </source>
</reference>
<protein>
    <recommendedName>
        <fullName evidence="3">Urease accessory protein UreF</fullName>
    </recommendedName>
</protein>
<sequence length="232" mass="25871">MNSSALLSLLQLASPALPVGAYSYSEGLEILVEQEIITDVATLEQWLRDALKFGSPRLDGALLHRSYAAMEDRDMEQLRYWNHWSLAIRETEELRQQTAQMGRSLSGLLQELDSSLGLVLQELLYQDTGEPGYDLSYTTGWAIACAHWQIVITDAILAYLHGWVANAIAAGVKLIPLGQTSGQKLLFQLHPQIAEIVPEILALDETNLYSCSWGFAMASTAHETQYTRLFRS</sequence>
<dbReference type="InterPro" id="IPR002639">
    <property type="entry name" value="UreF"/>
</dbReference>
<evidence type="ECO:0000256" key="1">
    <source>
        <dbReference type="ARBA" id="ARBA00022988"/>
    </source>
</evidence>
<name>A0ABT7BVX5_9CYAN</name>
<dbReference type="PANTHER" id="PTHR33620">
    <property type="entry name" value="UREASE ACCESSORY PROTEIN F"/>
    <property type="match status" value="1"/>
</dbReference>
<evidence type="ECO:0000313" key="4">
    <source>
        <dbReference type="EMBL" id="MDJ1183344.1"/>
    </source>
</evidence>
<keyword evidence="5" id="KW-1185">Reference proteome</keyword>
<accession>A0ABT7BVX5</accession>
<proteinExistence type="inferred from homology"/>
<dbReference type="PIRSF" id="PIRSF009467">
    <property type="entry name" value="Ureas_acces_UreF"/>
    <property type="match status" value="1"/>
</dbReference>
<gene>
    <name evidence="3" type="primary">ureF</name>
    <name evidence="4" type="ORF">PMH09_09045</name>
</gene>
<comment type="similarity">
    <text evidence="3">Belongs to the UreF family.</text>
</comment>
<dbReference type="RefSeq" id="WP_283757999.1">
    <property type="nucleotide sequence ID" value="NZ_JAQOSQ010000007.1"/>
</dbReference>
<keyword evidence="1 3" id="KW-0996">Nickel insertion</keyword>
<comment type="function">
    <text evidence="3">Required for maturation of urease via the functional incorporation of the urease nickel metallocenter.</text>
</comment>
<comment type="subcellular location">
    <subcellularLocation>
        <location evidence="3">Cytoplasm</location>
    </subcellularLocation>
</comment>
<dbReference type="Pfam" id="PF01730">
    <property type="entry name" value="UreF"/>
    <property type="match status" value="1"/>
</dbReference>